<dbReference type="InterPro" id="IPR003423">
    <property type="entry name" value="OMP_efflux"/>
</dbReference>
<feature type="chain" id="PRO_5006395606" evidence="2">
    <location>
        <begin position="20"/>
        <end position="427"/>
    </location>
</feature>
<dbReference type="PANTHER" id="PTHR30203:SF24">
    <property type="entry name" value="BLR4935 PROTEIN"/>
    <property type="match status" value="1"/>
</dbReference>
<gene>
    <name evidence="3" type="ORF">ABB28_02520</name>
</gene>
<evidence type="ECO:0000313" key="3">
    <source>
        <dbReference type="EMBL" id="KRG76690.1"/>
    </source>
</evidence>
<comment type="similarity">
    <text evidence="1">Belongs to the outer membrane factor (OMF) (TC 1.B.17) family.</text>
</comment>
<evidence type="ECO:0000256" key="1">
    <source>
        <dbReference type="ARBA" id="ARBA00007613"/>
    </source>
</evidence>
<organism evidence="3 4">
    <name type="scientific">Stenotrophomonas chelatiphaga</name>
    <dbReference type="NCBI Taxonomy" id="517011"/>
    <lineage>
        <taxon>Bacteria</taxon>
        <taxon>Pseudomonadati</taxon>
        <taxon>Pseudomonadota</taxon>
        <taxon>Gammaproteobacteria</taxon>
        <taxon>Lysobacterales</taxon>
        <taxon>Lysobacteraceae</taxon>
        <taxon>Stenotrophomonas</taxon>
    </lineage>
</organism>
<reference evidence="3 4" key="1">
    <citation type="submission" date="2015-05" db="EMBL/GenBank/DDBJ databases">
        <title>Genome sequencing and analysis of members of genus Stenotrophomonas.</title>
        <authorList>
            <person name="Patil P.P."/>
            <person name="Midha S."/>
            <person name="Patil P.B."/>
        </authorList>
    </citation>
    <scope>NUCLEOTIDE SEQUENCE [LARGE SCALE GENOMIC DNA]</scope>
    <source>
        <strain evidence="3 4">DSM 21508</strain>
    </source>
</reference>
<evidence type="ECO:0000313" key="4">
    <source>
        <dbReference type="Proteomes" id="UP000051386"/>
    </source>
</evidence>
<dbReference type="GO" id="GO:0015562">
    <property type="term" value="F:efflux transmembrane transporter activity"/>
    <property type="evidence" value="ECO:0007669"/>
    <property type="project" value="InterPro"/>
</dbReference>
<keyword evidence="2" id="KW-0732">Signal</keyword>
<sequence>MFKRLAALAVLVLSPCANAQVTLPAAPLTLDAAVDRVARTHPDLRLLPLQQQAARARFDAAGLAPPLVFGVDLENALGSGDSRGVDALETTVSLAGVLERGGKLDARRAVAQANLDALAPQREIIRLDMMAEVARRYLAITLAAARQRIALDDIEQRRRAVQAAQLRLTAGASPASTLMTAQAALAQAELDRDRALQEGSAARLSLAALWNAREVDFDVATGDPLQLPALQDFSQLADLLERTPELALIAGEQRMRQAQLQLAGSQQRGDVSWQFGVRNDRASRDSSLVGSFSVPLGNARRADPELRAARSELEMSGVERQGRALQLHATLAEAHGRYSTARLEVTRMDRDVLPQLRRAEKAAETAWRAGAISYLEWAQLQAMRTEARQRQLDAALSAQLALIELQRLTGQPLVATVTSTATEGTAP</sequence>
<dbReference type="Gene3D" id="1.20.1600.10">
    <property type="entry name" value="Outer membrane efflux proteins (OEP)"/>
    <property type="match status" value="1"/>
</dbReference>
<protein>
    <submittedName>
        <fullName evidence="3">Cation transporter</fullName>
    </submittedName>
</protein>
<accession>A0A0R0DDH1</accession>
<dbReference type="AlphaFoldDB" id="A0A0R0DDH1"/>
<name>A0A0R0DDH1_9GAMM</name>
<evidence type="ECO:0000256" key="2">
    <source>
        <dbReference type="SAM" id="SignalP"/>
    </source>
</evidence>
<dbReference type="PANTHER" id="PTHR30203">
    <property type="entry name" value="OUTER MEMBRANE CATION EFFLUX PROTEIN"/>
    <property type="match status" value="1"/>
</dbReference>
<proteinExistence type="inferred from homology"/>
<dbReference type="EMBL" id="LDJK01000007">
    <property type="protein sequence ID" value="KRG76690.1"/>
    <property type="molecule type" value="Genomic_DNA"/>
</dbReference>
<dbReference type="PATRIC" id="fig|517011.3.peg.2860"/>
<dbReference type="SUPFAM" id="SSF56954">
    <property type="entry name" value="Outer membrane efflux proteins (OEP)"/>
    <property type="match status" value="1"/>
</dbReference>
<feature type="signal peptide" evidence="2">
    <location>
        <begin position="1"/>
        <end position="19"/>
    </location>
</feature>
<dbReference type="InterPro" id="IPR010131">
    <property type="entry name" value="MdtP/NodT-like"/>
</dbReference>
<dbReference type="RefSeq" id="WP_057507105.1">
    <property type="nucleotide sequence ID" value="NZ_LDJK01000007.1"/>
</dbReference>
<dbReference type="Proteomes" id="UP000051386">
    <property type="component" value="Unassembled WGS sequence"/>
</dbReference>
<comment type="caution">
    <text evidence="3">The sequence shown here is derived from an EMBL/GenBank/DDBJ whole genome shotgun (WGS) entry which is preliminary data.</text>
</comment>
<dbReference type="Pfam" id="PF02321">
    <property type="entry name" value="OEP"/>
    <property type="match status" value="1"/>
</dbReference>
<keyword evidence="4" id="KW-1185">Reference proteome</keyword>